<feature type="coiled-coil region" evidence="1">
    <location>
        <begin position="197"/>
        <end position="224"/>
    </location>
</feature>
<dbReference type="AlphaFoldDB" id="Q23AT9"/>
<protein>
    <submittedName>
        <fullName evidence="2">Uncharacterized protein</fullName>
    </submittedName>
</protein>
<proteinExistence type="predicted"/>
<dbReference type="Proteomes" id="UP000009168">
    <property type="component" value="Unassembled WGS sequence"/>
</dbReference>
<dbReference type="InParanoid" id="Q23AT9"/>
<evidence type="ECO:0000313" key="3">
    <source>
        <dbReference type="Proteomes" id="UP000009168"/>
    </source>
</evidence>
<dbReference type="RefSeq" id="XP_001013848.2">
    <property type="nucleotide sequence ID" value="XM_001013848.2"/>
</dbReference>
<organism evidence="2 3">
    <name type="scientific">Tetrahymena thermophila (strain SB210)</name>
    <dbReference type="NCBI Taxonomy" id="312017"/>
    <lineage>
        <taxon>Eukaryota</taxon>
        <taxon>Sar</taxon>
        <taxon>Alveolata</taxon>
        <taxon>Ciliophora</taxon>
        <taxon>Intramacronucleata</taxon>
        <taxon>Oligohymenophorea</taxon>
        <taxon>Hymenostomatida</taxon>
        <taxon>Tetrahymenina</taxon>
        <taxon>Tetrahymenidae</taxon>
        <taxon>Tetrahymena</taxon>
    </lineage>
</organism>
<dbReference type="EMBL" id="GG662723">
    <property type="protein sequence ID" value="EAR93603.2"/>
    <property type="molecule type" value="Genomic_DNA"/>
</dbReference>
<keyword evidence="1" id="KW-0175">Coiled coil</keyword>
<evidence type="ECO:0000256" key="1">
    <source>
        <dbReference type="SAM" id="Coils"/>
    </source>
</evidence>
<gene>
    <name evidence="2" type="ORF">TTHERM_00769570</name>
</gene>
<accession>Q23AT9</accession>
<dbReference type="HOGENOM" id="CLU_356634_0_0_1"/>
<name>Q23AT9_TETTS</name>
<dbReference type="GeneID" id="7823092"/>
<dbReference type="KEGG" id="tet:TTHERM_00769570"/>
<sequence length="280" mass="32787">MSQDQKENSEIKDNLFLDQQNQINFTSLTNTHNLIKEDSTLSSKQQKNQIQQKEDIEFVDILYPQNLNQIDLIQKFNNYDNSVQNLNVQTRDPPSLLASPYFQGQIDNQIQSVPLQQSSSSSQISEKENVASGFSQNYCFYKQYTFDEQKNNQPESTIFNMIQKDTQNIVESDLEKLKMNSFPILQKKSTDEDDEDLIKISSDINNLEQQKDKSKLDIIMHTNKIKISKINMDKTIHQQISFNPKQEEFFNEAQQFNQTVSTSRVLIECKRIKYQLIFQE</sequence>
<reference evidence="3" key="1">
    <citation type="journal article" date="2006" name="PLoS Biol.">
        <title>Macronuclear genome sequence of the ciliate Tetrahymena thermophila, a model eukaryote.</title>
        <authorList>
            <person name="Eisen J.A."/>
            <person name="Coyne R.S."/>
            <person name="Wu M."/>
            <person name="Wu D."/>
            <person name="Thiagarajan M."/>
            <person name="Wortman J.R."/>
            <person name="Badger J.H."/>
            <person name="Ren Q."/>
            <person name="Amedeo P."/>
            <person name="Jones K.M."/>
            <person name="Tallon L.J."/>
            <person name="Delcher A.L."/>
            <person name="Salzberg S.L."/>
            <person name="Silva J.C."/>
            <person name="Haas B.J."/>
            <person name="Majoros W.H."/>
            <person name="Farzad M."/>
            <person name="Carlton J.M."/>
            <person name="Smith R.K. Jr."/>
            <person name="Garg J."/>
            <person name="Pearlman R.E."/>
            <person name="Karrer K.M."/>
            <person name="Sun L."/>
            <person name="Manning G."/>
            <person name="Elde N.C."/>
            <person name="Turkewitz A.P."/>
            <person name="Asai D.J."/>
            <person name="Wilkes D.E."/>
            <person name="Wang Y."/>
            <person name="Cai H."/>
            <person name="Collins K."/>
            <person name="Stewart B.A."/>
            <person name="Lee S.R."/>
            <person name="Wilamowska K."/>
            <person name="Weinberg Z."/>
            <person name="Ruzzo W.L."/>
            <person name="Wloga D."/>
            <person name="Gaertig J."/>
            <person name="Frankel J."/>
            <person name="Tsao C.-C."/>
            <person name="Gorovsky M.A."/>
            <person name="Keeling P.J."/>
            <person name="Waller R.F."/>
            <person name="Patron N.J."/>
            <person name="Cherry J.M."/>
            <person name="Stover N.A."/>
            <person name="Krieger C.J."/>
            <person name="del Toro C."/>
            <person name="Ryder H.F."/>
            <person name="Williamson S.C."/>
            <person name="Barbeau R.A."/>
            <person name="Hamilton E.P."/>
            <person name="Orias E."/>
        </authorList>
    </citation>
    <scope>NUCLEOTIDE SEQUENCE [LARGE SCALE GENOMIC DNA]</scope>
    <source>
        <strain evidence="3">SB210</strain>
    </source>
</reference>
<keyword evidence="3" id="KW-1185">Reference proteome</keyword>
<evidence type="ECO:0000313" key="2">
    <source>
        <dbReference type="EMBL" id="EAR93603.2"/>
    </source>
</evidence>